<gene>
    <name evidence="3" type="ORF">SAMN06265350_104313</name>
</gene>
<dbReference type="InterPro" id="IPR010982">
    <property type="entry name" value="Lambda_DNA-bd_dom_sf"/>
</dbReference>
<dbReference type="OrthoDB" id="798409at2"/>
<organism evidence="3 4">
    <name type="scientific">Solitalea koreensis</name>
    <dbReference type="NCBI Taxonomy" id="543615"/>
    <lineage>
        <taxon>Bacteria</taxon>
        <taxon>Pseudomonadati</taxon>
        <taxon>Bacteroidota</taxon>
        <taxon>Sphingobacteriia</taxon>
        <taxon>Sphingobacteriales</taxon>
        <taxon>Sphingobacteriaceae</taxon>
        <taxon>Solitalea</taxon>
    </lineage>
</organism>
<dbReference type="GO" id="GO:0003677">
    <property type="term" value="F:DNA binding"/>
    <property type="evidence" value="ECO:0007669"/>
    <property type="project" value="UniProtKB-KW"/>
</dbReference>
<proteinExistence type="predicted"/>
<evidence type="ECO:0000313" key="3">
    <source>
        <dbReference type="EMBL" id="SMO62307.1"/>
    </source>
</evidence>
<keyword evidence="4" id="KW-1185">Reference proteome</keyword>
<dbReference type="SUPFAM" id="SSF47413">
    <property type="entry name" value="lambda repressor-like DNA-binding domains"/>
    <property type="match status" value="1"/>
</dbReference>
<dbReference type="Gene3D" id="1.10.260.40">
    <property type="entry name" value="lambda repressor-like DNA-binding domains"/>
    <property type="match status" value="1"/>
</dbReference>
<dbReference type="CDD" id="cd00093">
    <property type="entry name" value="HTH_XRE"/>
    <property type="match status" value="1"/>
</dbReference>
<dbReference type="RefSeq" id="WP_142603393.1">
    <property type="nucleotide sequence ID" value="NZ_FXSZ01000004.1"/>
</dbReference>
<dbReference type="InterPro" id="IPR001387">
    <property type="entry name" value="Cro/C1-type_HTH"/>
</dbReference>
<dbReference type="PANTHER" id="PTHR46558:SF4">
    <property type="entry name" value="DNA-BIDING PHAGE PROTEIN"/>
    <property type="match status" value="1"/>
</dbReference>
<dbReference type="EMBL" id="FXSZ01000004">
    <property type="protein sequence ID" value="SMO62307.1"/>
    <property type="molecule type" value="Genomic_DNA"/>
</dbReference>
<dbReference type="PANTHER" id="PTHR46558">
    <property type="entry name" value="TRACRIPTIONAL REGULATORY PROTEIN-RELATED-RELATED"/>
    <property type="match status" value="1"/>
</dbReference>
<accession>A0A521CS59</accession>
<protein>
    <submittedName>
        <fullName evidence="3">DNA-binding transcriptional regulator, XRE-family HTH domain</fullName>
    </submittedName>
</protein>
<feature type="domain" description="HTH cro/C1-type" evidence="2">
    <location>
        <begin position="11"/>
        <end position="65"/>
    </location>
</feature>
<evidence type="ECO:0000256" key="1">
    <source>
        <dbReference type="ARBA" id="ARBA00023125"/>
    </source>
</evidence>
<dbReference type="AlphaFoldDB" id="A0A521CS59"/>
<dbReference type="Pfam" id="PF01381">
    <property type="entry name" value="HTH_3"/>
    <property type="match status" value="1"/>
</dbReference>
<keyword evidence="1 3" id="KW-0238">DNA-binding</keyword>
<dbReference type="PROSITE" id="PS50943">
    <property type="entry name" value="HTH_CROC1"/>
    <property type="match status" value="1"/>
</dbReference>
<evidence type="ECO:0000313" key="4">
    <source>
        <dbReference type="Proteomes" id="UP000315971"/>
    </source>
</evidence>
<name>A0A521CS59_9SPHI</name>
<dbReference type="SMART" id="SM00530">
    <property type="entry name" value="HTH_XRE"/>
    <property type="match status" value="1"/>
</dbReference>
<sequence>MNTKINVHSKIRQIRESKNYSQEYMALKLGISQNAYSKTELGHTTITLERLYEIAKILELNILDIIGSEEKRTNY</sequence>
<dbReference type="Proteomes" id="UP000315971">
    <property type="component" value="Unassembled WGS sequence"/>
</dbReference>
<evidence type="ECO:0000259" key="2">
    <source>
        <dbReference type="PROSITE" id="PS50943"/>
    </source>
</evidence>
<reference evidence="3 4" key="1">
    <citation type="submission" date="2017-05" db="EMBL/GenBank/DDBJ databases">
        <authorList>
            <person name="Varghese N."/>
            <person name="Submissions S."/>
        </authorList>
    </citation>
    <scope>NUCLEOTIDE SEQUENCE [LARGE SCALE GENOMIC DNA]</scope>
    <source>
        <strain evidence="3 4">DSM 21342</strain>
    </source>
</reference>